<dbReference type="RefSeq" id="WP_081658231.1">
    <property type="nucleotide sequence ID" value="NZ_AULI01000008.1"/>
</dbReference>
<keyword evidence="2" id="KW-0067">ATP-binding</keyword>
<feature type="compositionally biased region" description="Polar residues" evidence="1">
    <location>
        <begin position="39"/>
        <end position="48"/>
    </location>
</feature>
<dbReference type="EMBL" id="AVPE01000006">
    <property type="protein sequence ID" value="KGX92455.1"/>
    <property type="molecule type" value="Genomic_DNA"/>
</dbReference>
<dbReference type="GO" id="GO:0005524">
    <property type="term" value="F:ATP binding"/>
    <property type="evidence" value="ECO:0007669"/>
    <property type="project" value="UniProtKB-KW"/>
</dbReference>
<evidence type="ECO:0000256" key="1">
    <source>
        <dbReference type="SAM" id="MobiDB-lite"/>
    </source>
</evidence>
<dbReference type="Proteomes" id="UP000030528">
    <property type="component" value="Unassembled WGS sequence"/>
</dbReference>
<comment type="caution">
    <text evidence="2">The sequence shown here is derived from an EMBL/GenBank/DDBJ whole genome shotgun (WGS) entry which is preliminary data.</text>
</comment>
<keyword evidence="2" id="KW-0547">Nucleotide-binding</keyword>
<dbReference type="STRING" id="1385510.GCA_000425205_01997"/>
<evidence type="ECO:0000313" key="3">
    <source>
        <dbReference type="Proteomes" id="UP000030528"/>
    </source>
</evidence>
<dbReference type="OrthoDB" id="2680568at2"/>
<sequence length="54" mass="6075">MFAILIVCLVIIFVVLMLTIFTITSGYKYKHTVDPLPSKEQSPSTQDNDGNRSE</sequence>
<dbReference type="InterPro" id="IPR047753">
    <property type="entry name" value="YtzI-like"/>
</dbReference>
<accession>A0A0A5GMR5</accession>
<gene>
    <name evidence="2" type="ORF">N781_17190</name>
</gene>
<name>A0A0A5GMR5_9BACI</name>
<dbReference type="NCBIfam" id="NF033232">
    <property type="entry name" value="small_YtzI"/>
    <property type="match status" value="1"/>
</dbReference>
<reference evidence="2 3" key="1">
    <citation type="submission" date="2013-08" db="EMBL/GenBank/DDBJ databases">
        <authorList>
            <person name="Huang J."/>
            <person name="Wang G."/>
        </authorList>
    </citation>
    <scope>NUCLEOTIDE SEQUENCE [LARGE SCALE GENOMIC DNA]</scope>
    <source>
        <strain evidence="2 3">JSM 076056</strain>
    </source>
</reference>
<evidence type="ECO:0000313" key="2">
    <source>
        <dbReference type="EMBL" id="KGX92455.1"/>
    </source>
</evidence>
<feature type="region of interest" description="Disordered" evidence="1">
    <location>
        <begin position="33"/>
        <end position="54"/>
    </location>
</feature>
<keyword evidence="3" id="KW-1185">Reference proteome</keyword>
<dbReference type="AlphaFoldDB" id="A0A0A5GMR5"/>
<protein>
    <submittedName>
        <fullName evidence="2">ABC transporter ATP-binding protein</fullName>
    </submittedName>
</protein>
<proteinExistence type="predicted"/>
<organism evidence="2 3">
    <name type="scientific">Pontibacillus halophilus JSM 076056 = DSM 19796</name>
    <dbReference type="NCBI Taxonomy" id="1385510"/>
    <lineage>
        <taxon>Bacteria</taxon>
        <taxon>Bacillati</taxon>
        <taxon>Bacillota</taxon>
        <taxon>Bacilli</taxon>
        <taxon>Bacillales</taxon>
        <taxon>Bacillaceae</taxon>
        <taxon>Pontibacillus</taxon>
    </lineage>
</organism>